<proteinExistence type="predicted"/>
<evidence type="ECO:0000313" key="2">
    <source>
        <dbReference type="Proteomes" id="UP000789375"/>
    </source>
</evidence>
<keyword evidence="2" id="KW-1185">Reference proteome</keyword>
<accession>A0A9N9GK53</accession>
<protein>
    <submittedName>
        <fullName evidence="1">8973_t:CDS:1</fullName>
    </submittedName>
</protein>
<organism evidence="1 2">
    <name type="scientific">Funneliformis mosseae</name>
    <name type="common">Endomycorrhizal fungus</name>
    <name type="synonym">Glomus mosseae</name>
    <dbReference type="NCBI Taxonomy" id="27381"/>
    <lineage>
        <taxon>Eukaryota</taxon>
        <taxon>Fungi</taxon>
        <taxon>Fungi incertae sedis</taxon>
        <taxon>Mucoromycota</taxon>
        <taxon>Glomeromycotina</taxon>
        <taxon>Glomeromycetes</taxon>
        <taxon>Glomerales</taxon>
        <taxon>Glomeraceae</taxon>
        <taxon>Funneliformis</taxon>
    </lineage>
</organism>
<dbReference type="Proteomes" id="UP000789375">
    <property type="component" value="Unassembled WGS sequence"/>
</dbReference>
<dbReference type="EMBL" id="CAJVPP010002952">
    <property type="protein sequence ID" value="CAG8616396.1"/>
    <property type="molecule type" value="Genomic_DNA"/>
</dbReference>
<gene>
    <name evidence="1" type="ORF">FMOSSE_LOCUS9739</name>
</gene>
<dbReference type="AlphaFoldDB" id="A0A9N9GK53"/>
<sequence length="176" mass="20246">MTNILLEQYSGEISLNNTLEGTFSTSEIPPIPPCFIGLEEQWIDLNKNGRDFEKKSGSRHIFIVQKEKITPLEHLANFFRRALQSNAEDQEEDPDDEDFNYQESESCILTDDKHHRRNPSTNNFKQNALRVMNNLSKRQKAYVIRALIDISCATPSQLTSHMFLQVKVSVGLKSFI</sequence>
<comment type="caution">
    <text evidence="1">The sequence shown here is derived from an EMBL/GenBank/DDBJ whole genome shotgun (WGS) entry which is preliminary data.</text>
</comment>
<reference evidence="1" key="1">
    <citation type="submission" date="2021-06" db="EMBL/GenBank/DDBJ databases">
        <authorList>
            <person name="Kallberg Y."/>
            <person name="Tangrot J."/>
            <person name="Rosling A."/>
        </authorList>
    </citation>
    <scope>NUCLEOTIDE SEQUENCE</scope>
    <source>
        <strain evidence="1">87-6 pot B 2015</strain>
    </source>
</reference>
<name>A0A9N9GK53_FUNMO</name>
<evidence type="ECO:0000313" key="1">
    <source>
        <dbReference type="EMBL" id="CAG8616396.1"/>
    </source>
</evidence>